<gene>
    <name evidence="1" type="ORF">H8S55_05045</name>
</gene>
<name>A0A8J6IVX6_9FIRM</name>
<reference evidence="1" key="1">
    <citation type="submission" date="2020-08" db="EMBL/GenBank/DDBJ databases">
        <title>Genome public.</title>
        <authorList>
            <person name="Liu C."/>
            <person name="Sun Q."/>
        </authorList>
    </citation>
    <scope>NUCLEOTIDE SEQUENCE</scope>
    <source>
        <strain evidence="1">BX5</strain>
    </source>
</reference>
<keyword evidence="2" id="KW-1185">Reference proteome</keyword>
<protein>
    <submittedName>
        <fullName evidence="1">Stage III sporulation protein AD</fullName>
    </submittedName>
</protein>
<accession>A0A8J6IVX6</accession>
<sequence length="129" mass="12858">MDGMIQVAAVGVTAALLAGVLRRGAPEFSLVLVLCAGAWMLLSAADSLGAAVALMEELAGLAGLDEALLEPVVKTVALSILTRLTAEVCRSSGEGGLAAFVETAGTILALGAALPLARAVTVLLAEMLT</sequence>
<dbReference type="EMBL" id="JACOPN010000003">
    <property type="protein sequence ID" value="MBC5716689.1"/>
    <property type="molecule type" value="Genomic_DNA"/>
</dbReference>
<comment type="caution">
    <text evidence="1">The sequence shown here is derived from an EMBL/GenBank/DDBJ whole genome shotgun (WGS) entry which is preliminary data.</text>
</comment>
<evidence type="ECO:0000313" key="1">
    <source>
        <dbReference type="EMBL" id="MBC5716689.1"/>
    </source>
</evidence>
<evidence type="ECO:0000313" key="2">
    <source>
        <dbReference type="Proteomes" id="UP000602260"/>
    </source>
</evidence>
<proteinExistence type="predicted"/>
<dbReference type="Pfam" id="PF06686">
    <property type="entry name" value="SpoIIIAC"/>
    <property type="match status" value="2"/>
</dbReference>
<organism evidence="1 2">
    <name type="scientific">Flintibacter faecis</name>
    <dbReference type="NCBI Taxonomy" id="2763047"/>
    <lineage>
        <taxon>Bacteria</taxon>
        <taxon>Bacillati</taxon>
        <taxon>Bacillota</taxon>
        <taxon>Clostridia</taxon>
        <taxon>Eubacteriales</taxon>
        <taxon>Flintibacter</taxon>
    </lineage>
</organism>
<dbReference type="Proteomes" id="UP000602260">
    <property type="component" value="Unassembled WGS sequence"/>
</dbReference>
<dbReference type="InterPro" id="IPR025664">
    <property type="entry name" value="Spore_III_AC/AD"/>
</dbReference>
<dbReference type="AlphaFoldDB" id="A0A8J6IVX6"/>